<gene>
    <name evidence="1" type="ORF">TBRA_LOCUS12636</name>
</gene>
<dbReference type="InterPro" id="IPR043502">
    <property type="entry name" value="DNA/RNA_pol_sf"/>
</dbReference>
<proteinExistence type="predicted"/>
<dbReference type="EMBL" id="CADCXV010001075">
    <property type="protein sequence ID" value="CAB0040946.1"/>
    <property type="molecule type" value="Genomic_DNA"/>
</dbReference>
<dbReference type="Proteomes" id="UP000479190">
    <property type="component" value="Unassembled WGS sequence"/>
</dbReference>
<sequence>MNYLLRDLDFVRCYQDDILVLSASHEQHHAAPTRAPYHLEACEAVRQLGEVPDRTLGGRFRRLPHLRARIRATSSQSRSDRSIPEALRLDTAARRFIGMLNFYRRCLPRAAELMSPLTDLLRGLQKKKEKLAWSAQADEAFERASSRLWLQRYDQLSTIQASLLLCTPTPRIRLLVPR</sequence>
<accession>A0A6H5ITP3</accession>
<organism evidence="1 2">
    <name type="scientific">Trichogramma brassicae</name>
    <dbReference type="NCBI Taxonomy" id="86971"/>
    <lineage>
        <taxon>Eukaryota</taxon>
        <taxon>Metazoa</taxon>
        <taxon>Ecdysozoa</taxon>
        <taxon>Arthropoda</taxon>
        <taxon>Hexapoda</taxon>
        <taxon>Insecta</taxon>
        <taxon>Pterygota</taxon>
        <taxon>Neoptera</taxon>
        <taxon>Endopterygota</taxon>
        <taxon>Hymenoptera</taxon>
        <taxon>Apocrita</taxon>
        <taxon>Proctotrupomorpha</taxon>
        <taxon>Chalcidoidea</taxon>
        <taxon>Trichogrammatidae</taxon>
        <taxon>Trichogramma</taxon>
    </lineage>
</organism>
<reference evidence="1 2" key="1">
    <citation type="submission" date="2020-02" db="EMBL/GenBank/DDBJ databases">
        <authorList>
            <person name="Ferguson B K."/>
        </authorList>
    </citation>
    <scope>NUCLEOTIDE SEQUENCE [LARGE SCALE GENOMIC DNA]</scope>
</reference>
<name>A0A6H5ITP3_9HYME</name>
<keyword evidence="2" id="KW-1185">Reference proteome</keyword>
<evidence type="ECO:0000313" key="1">
    <source>
        <dbReference type="EMBL" id="CAB0040946.1"/>
    </source>
</evidence>
<dbReference type="OrthoDB" id="41323at2759"/>
<dbReference type="GO" id="GO:0071897">
    <property type="term" value="P:DNA biosynthetic process"/>
    <property type="evidence" value="ECO:0007669"/>
    <property type="project" value="UniProtKB-ARBA"/>
</dbReference>
<dbReference type="Gene3D" id="3.30.70.270">
    <property type="match status" value="1"/>
</dbReference>
<evidence type="ECO:0000313" key="2">
    <source>
        <dbReference type="Proteomes" id="UP000479190"/>
    </source>
</evidence>
<protein>
    <recommendedName>
        <fullName evidence="3">Reverse transcriptase domain-containing protein</fullName>
    </recommendedName>
</protein>
<dbReference type="InterPro" id="IPR043128">
    <property type="entry name" value="Rev_trsase/Diguanyl_cyclase"/>
</dbReference>
<dbReference type="AlphaFoldDB" id="A0A6H5ITP3"/>
<evidence type="ECO:0008006" key="3">
    <source>
        <dbReference type="Google" id="ProtNLM"/>
    </source>
</evidence>
<dbReference type="SUPFAM" id="SSF56672">
    <property type="entry name" value="DNA/RNA polymerases"/>
    <property type="match status" value="1"/>
</dbReference>